<organism evidence="1 2">
    <name type="scientific">Enterovibrio nigricans DSM 22720</name>
    <dbReference type="NCBI Taxonomy" id="1121868"/>
    <lineage>
        <taxon>Bacteria</taxon>
        <taxon>Pseudomonadati</taxon>
        <taxon>Pseudomonadota</taxon>
        <taxon>Gammaproteobacteria</taxon>
        <taxon>Vibrionales</taxon>
        <taxon>Vibrionaceae</taxon>
        <taxon>Enterovibrio</taxon>
    </lineage>
</organism>
<accession>A0A1T4UEV0</accession>
<dbReference type="RefSeq" id="WP_078751990.1">
    <property type="nucleotide sequence ID" value="NZ_FUXU01000014.1"/>
</dbReference>
<dbReference type="Proteomes" id="UP000190162">
    <property type="component" value="Unassembled WGS sequence"/>
</dbReference>
<evidence type="ECO:0000313" key="2">
    <source>
        <dbReference type="Proteomes" id="UP000190162"/>
    </source>
</evidence>
<dbReference type="AlphaFoldDB" id="A0A1T4UEV0"/>
<keyword evidence="2" id="KW-1185">Reference proteome</keyword>
<protein>
    <submittedName>
        <fullName evidence="1">Uncharacterized protein</fullName>
    </submittedName>
</protein>
<reference evidence="2" key="1">
    <citation type="submission" date="2017-02" db="EMBL/GenBank/DDBJ databases">
        <authorList>
            <person name="Varghese N."/>
            <person name="Submissions S."/>
        </authorList>
    </citation>
    <scope>NUCLEOTIDE SEQUENCE [LARGE SCALE GENOMIC DNA]</scope>
    <source>
        <strain evidence="2">DSM 22720</strain>
    </source>
</reference>
<proteinExistence type="predicted"/>
<gene>
    <name evidence="1" type="ORF">SAMN02745132_01580</name>
</gene>
<evidence type="ECO:0000313" key="1">
    <source>
        <dbReference type="EMBL" id="SKA51227.1"/>
    </source>
</evidence>
<name>A0A1T4UEV0_9GAMM</name>
<sequence>MKVYLIDANGECRQKIYAIDKGQVLREELANFEGVFYHIKKVDSLGWVALHTQNRMFPSPDGPRGKTPARTKFDICESEQILRAEMEAAISVLKEKGVKAEGEIVNCPNKDVFASISYDWPLQA</sequence>
<dbReference type="EMBL" id="FUXU01000014">
    <property type="protein sequence ID" value="SKA51227.1"/>
    <property type="molecule type" value="Genomic_DNA"/>
</dbReference>